<evidence type="ECO:0000259" key="2">
    <source>
        <dbReference type="Pfam" id="PF03413"/>
    </source>
</evidence>
<dbReference type="AlphaFoldDB" id="A0A4Y9F7K9"/>
<evidence type="ECO:0000313" key="4">
    <source>
        <dbReference type="Proteomes" id="UP000297951"/>
    </source>
</evidence>
<proteinExistence type="predicted"/>
<reference evidence="3 4" key="1">
    <citation type="submission" date="2019-03" db="EMBL/GenBank/DDBJ databases">
        <title>Diversity of the mouse oral microbiome.</title>
        <authorList>
            <person name="Joseph S."/>
            <person name="Aduse-Opoku J."/>
            <person name="Curtis M."/>
            <person name="Wade W."/>
            <person name="Hashim A."/>
        </authorList>
    </citation>
    <scope>NUCLEOTIDE SEQUENCE [LARGE SCALE GENOMIC DNA]</scope>
    <source>
        <strain evidence="4">irhom_31</strain>
    </source>
</reference>
<dbReference type="InterPro" id="IPR025711">
    <property type="entry name" value="PepSY"/>
</dbReference>
<evidence type="ECO:0000313" key="3">
    <source>
        <dbReference type="EMBL" id="TFU23865.1"/>
    </source>
</evidence>
<feature type="region of interest" description="Disordered" evidence="1">
    <location>
        <begin position="1"/>
        <end position="26"/>
    </location>
</feature>
<comment type="caution">
    <text evidence="3">The sequence shown here is derived from an EMBL/GenBank/DDBJ whole genome shotgun (WGS) entry which is preliminary data.</text>
</comment>
<dbReference type="Proteomes" id="UP000297951">
    <property type="component" value="Unassembled WGS sequence"/>
</dbReference>
<dbReference type="Pfam" id="PF03413">
    <property type="entry name" value="PepSY"/>
    <property type="match status" value="1"/>
</dbReference>
<feature type="compositionally biased region" description="Polar residues" evidence="1">
    <location>
        <begin position="1"/>
        <end position="20"/>
    </location>
</feature>
<dbReference type="EMBL" id="SPQC01000004">
    <property type="protein sequence ID" value="TFU23865.1"/>
    <property type="molecule type" value="Genomic_DNA"/>
</dbReference>
<accession>A0A4Y9F7K9</accession>
<protein>
    <recommendedName>
        <fullName evidence="2">PepSY domain-containing protein</fullName>
    </recommendedName>
</protein>
<gene>
    <name evidence="3" type="ORF">E4U03_01800</name>
</gene>
<feature type="domain" description="PepSY" evidence="2">
    <location>
        <begin position="104"/>
        <end position="157"/>
    </location>
</feature>
<dbReference type="Gene3D" id="3.10.450.40">
    <property type="match status" value="1"/>
</dbReference>
<evidence type="ECO:0000256" key="1">
    <source>
        <dbReference type="SAM" id="MobiDB-lite"/>
    </source>
</evidence>
<dbReference type="RefSeq" id="WP_135011284.1">
    <property type="nucleotide sequence ID" value="NZ_JADGLK010000004.1"/>
</dbReference>
<dbReference type="OrthoDB" id="3398059at2"/>
<organism evidence="3 4">
    <name type="scientific">Rothia nasimurium</name>
    <dbReference type="NCBI Taxonomy" id="85336"/>
    <lineage>
        <taxon>Bacteria</taxon>
        <taxon>Bacillati</taxon>
        <taxon>Actinomycetota</taxon>
        <taxon>Actinomycetes</taxon>
        <taxon>Micrococcales</taxon>
        <taxon>Micrococcaceae</taxon>
        <taxon>Rothia</taxon>
    </lineage>
</organism>
<name>A0A4Y9F7K9_9MICC</name>
<sequence length="161" mass="16494">MATSSAAADSQVTASASPSPTIEGPAETRALFAAIEQGLAARPGGTVVQMDEEDETQDSFDLAIVVDGIKHEFTLFADGSVADEKTSEDAEDVARAAAAQVLAADAVRTAAEGRGGQVATDLDLDDQNGALVWEVDFEDARGNDLGSVKVDALTGEVVPAE</sequence>